<feature type="repeat" description="TPR" evidence="1">
    <location>
        <begin position="181"/>
        <end position="214"/>
    </location>
</feature>
<organism evidence="2 3">
    <name type="scientific">Eilatimonas milleporae</name>
    <dbReference type="NCBI Taxonomy" id="911205"/>
    <lineage>
        <taxon>Bacteria</taxon>
        <taxon>Pseudomonadati</taxon>
        <taxon>Pseudomonadota</taxon>
        <taxon>Alphaproteobacteria</taxon>
        <taxon>Kordiimonadales</taxon>
        <taxon>Kordiimonadaceae</taxon>
        <taxon>Eilatimonas</taxon>
    </lineage>
</organism>
<dbReference type="PANTHER" id="PTHR12558">
    <property type="entry name" value="CELL DIVISION CYCLE 16,23,27"/>
    <property type="match status" value="1"/>
</dbReference>
<proteinExistence type="predicted"/>
<dbReference type="PROSITE" id="PS50005">
    <property type="entry name" value="TPR"/>
    <property type="match status" value="1"/>
</dbReference>
<dbReference type="Gene3D" id="1.25.40.10">
    <property type="entry name" value="Tetratricopeptide repeat domain"/>
    <property type="match status" value="1"/>
</dbReference>
<dbReference type="PANTHER" id="PTHR12558:SF13">
    <property type="entry name" value="CELL DIVISION CYCLE PROTEIN 27 HOMOLOG"/>
    <property type="match status" value="1"/>
</dbReference>
<evidence type="ECO:0000313" key="3">
    <source>
        <dbReference type="Proteomes" id="UP000271227"/>
    </source>
</evidence>
<dbReference type="OrthoDB" id="6193797at2"/>
<dbReference type="InterPro" id="IPR019734">
    <property type="entry name" value="TPR_rpt"/>
</dbReference>
<dbReference type="AlphaFoldDB" id="A0A3M0CQ94"/>
<dbReference type="Proteomes" id="UP000271227">
    <property type="component" value="Unassembled WGS sequence"/>
</dbReference>
<dbReference type="SMART" id="SM00028">
    <property type="entry name" value="TPR"/>
    <property type="match status" value="4"/>
</dbReference>
<name>A0A3M0CQ94_9PROT</name>
<dbReference type="EMBL" id="REFR01000010">
    <property type="protein sequence ID" value="RMB08966.1"/>
    <property type="molecule type" value="Genomic_DNA"/>
</dbReference>
<reference evidence="2 3" key="1">
    <citation type="submission" date="2018-10" db="EMBL/GenBank/DDBJ databases">
        <title>Genomic Encyclopedia of Archaeal and Bacterial Type Strains, Phase II (KMG-II): from individual species to whole genera.</title>
        <authorList>
            <person name="Goeker M."/>
        </authorList>
    </citation>
    <scope>NUCLEOTIDE SEQUENCE [LARGE SCALE GENOMIC DNA]</scope>
    <source>
        <strain evidence="2 3">DSM 25217</strain>
    </source>
</reference>
<gene>
    <name evidence="2" type="ORF">BXY39_1613</name>
</gene>
<evidence type="ECO:0000256" key="1">
    <source>
        <dbReference type="PROSITE-ProRule" id="PRU00339"/>
    </source>
</evidence>
<dbReference type="Pfam" id="PF13429">
    <property type="entry name" value="TPR_15"/>
    <property type="match status" value="1"/>
</dbReference>
<dbReference type="InterPro" id="IPR011990">
    <property type="entry name" value="TPR-like_helical_dom_sf"/>
</dbReference>
<accession>A0A3M0CQ94</accession>
<dbReference type="RefSeq" id="WP_121938280.1">
    <property type="nucleotide sequence ID" value="NZ_REFR01000010.1"/>
</dbReference>
<dbReference type="SUPFAM" id="SSF53756">
    <property type="entry name" value="UDP-Glycosyltransferase/glycogen phosphorylase"/>
    <property type="match status" value="1"/>
</dbReference>
<keyword evidence="3" id="KW-1185">Reference proteome</keyword>
<dbReference type="SUPFAM" id="SSF48452">
    <property type="entry name" value="TPR-like"/>
    <property type="match status" value="1"/>
</dbReference>
<evidence type="ECO:0000313" key="2">
    <source>
        <dbReference type="EMBL" id="RMB08966.1"/>
    </source>
</evidence>
<comment type="caution">
    <text evidence="2">The sequence shown here is derived from an EMBL/GenBank/DDBJ whole genome shotgun (WGS) entry which is preliminary data.</text>
</comment>
<keyword evidence="1" id="KW-0802">TPR repeat</keyword>
<protein>
    <submittedName>
        <fullName evidence="2">Tetratricopeptide (TPR) repeat protein</fullName>
    </submittedName>
</protein>
<sequence>MARGHNPVKHAKLNKTLPGAGRGIGDALGTVSQAARLARQAPKKVRSMLQAGHRHVMREEWAKAAKCYFDAWDHLPEDLEVLTMLAHCLGKLGARRQALDILEKAITIHGGEPRVYEVMGHMCAEMHLYDIAAKVCRQAVELWPDKPEFYALMFYALVNLERYDEVIDTAQAVLPLFPAHAMLWNELGSAVRMRDGPQQALEFYEEAVRLAPDNARIVCNLAMVMPPDRERDRIDLFRKALSLNSDLPEAHIAIGYHHLSEGRLAEGWRHYEWRKRLTRAKGQRPLYQLDIPEWQGAGDKVDCVLVAAEQGLGDEIMFARAIPQLIERVRTVIIACDPRLVGIFARSFPQAHVISYRDEDVLGDIRRHFPDLEGLAGKGVKAEAYIPCGSLPYHVWSDIDCVPICPSGYLTPDPELVEKWRARLSAIGDGRKIGISWKSGMTMGARRFYYTSLPDFLPLAVCEDVHLVNLQYGDVGEDIASFEEKSGACIHRWDDFDVRQDIENNLALMSVLDFVVGPQIAPQMMATSVGTQVRLLMHVDPWWALGTAAGGDGPSFIPNMRFVNVADYGWQAGIDAVAREVAALQKTPA</sequence>
<dbReference type="InParanoid" id="A0A3M0CQ94"/>